<dbReference type="PANTHER" id="PTHR34186:SF2">
    <property type="entry name" value="CYANATE HYDRATASE"/>
    <property type="match status" value="1"/>
</dbReference>
<dbReference type="SMART" id="SM01116">
    <property type="entry name" value="Cyanate_lyase"/>
    <property type="match status" value="1"/>
</dbReference>
<gene>
    <name evidence="3" type="primary">cyn1</name>
    <name evidence="5" type="ORF">I316_00887</name>
</gene>
<feature type="active site" evidence="3">
    <location>
        <position position="147"/>
    </location>
</feature>
<evidence type="ECO:0000256" key="2">
    <source>
        <dbReference type="ARBA" id="ARBA00023239"/>
    </source>
</evidence>
<dbReference type="GO" id="GO:0008824">
    <property type="term" value="F:cyanate hydratase activity"/>
    <property type="evidence" value="ECO:0007669"/>
    <property type="project" value="UniProtKB-UniRule"/>
</dbReference>
<dbReference type="STRING" id="1296120.A0A1B9H3D3"/>
<evidence type="ECO:0000259" key="4">
    <source>
        <dbReference type="SMART" id="SM01116"/>
    </source>
</evidence>
<evidence type="ECO:0000313" key="5">
    <source>
        <dbReference type="EMBL" id="OCF37760.1"/>
    </source>
</evidence>
<organism evidence="5 6">
    <name type="scientific">Kwoniella heveanensis BCC8398</name>
    <dbReference type="NCBI Taxonomy" id="1296120"/>
    <lineage>
        <taxon>Eukaryota</taxon>
        <taxon>Fungi</taxon>
        <taxon>Dikarya</taxon>
        <taxon>Basidiomycota</taxon>
        <taxon>Agaricomycotina</taxon>
        <taxon>Tremellomycetes</taxon>
        <taxon>Tremellales</taxon>
        <taxon>Cryptococcaceae</taxon>
        <taxon>Kwoniella</taxon>
    </lineage>
</organism>
<dbReference type="Pfam" id="PF02560">
    <property type="entry name" value="Cyanate_lyase"/>
    <property type="match status" value="1"/>
</dbReference>
<name>A0A1B9H3D3_9TREE</name>
<comment type="similarity">
    <text evidence="3">Belongs to the cyanase family.</text>
</comment>
<dbReference type="PIRSF" id="PIRSF001263">
    <property type="entry name" value="Cyanate_hydratas"/>
    <property type="match status" value="1"/>
</dbReference>
<dbReference type="Gene3D" id="1.10.260.40">
    <property type="entry name" value="lambda repressor-like DNA-binding domains"/>
    <property type="match status" value="1"/>
</dbReference>
<comment type="catalytic activity">
    <reaction evidence="3">
        <text>cyanate + hydrogencarbonate + 3 H(+) = NH4(+) + 2 CO2</text>
        <dbReference type="Rhea" id="RHEA:11120"/>
        <dbReference type="ChEBI" id="CHEBI:15378"/>
        <dbReference type="ChEBI" id="CHEBI:16526"/>
        <dbReference type="ChEBI" id="CHEBI:17544"/>
        <dbReference type="ChEBI" id="CHEBI:28938"/>
        <dbReference type="ChEBI" id="CHEBI:29195"/>
        <dbReference type="EC" id="4.2.1.104"/>
    </reaction>
</comment>
<dbReference type="HAMAP" id="MF_00535">
    <property type="entry name" value="Cyanate_hydrat"/>
    <property type="match status" value="1"/>
</dbReference>
<protein>
    <recommendedName>
        <fullName evidence="3">Cyanate hydratase</fullName>
        <shortName evidence="3">Cyanase</shortName>
        <ecNumber evidence="3">4.2.1.104</ecNumber>
    </recommendedName>
    <alternativeName>
        <fullName evidence="3">Cyanate hydrolase</fullName>
    </alternativeName>
    <alternativeName>
        <fullName evidence="3">Cyanate lyase</fullName>
    </alternativeName>
</protein>
<keyword evidence="6" id="KW-1185">Reference proteome</keyword>
<evidence type="ECO:0000256" key="1">
    <source>
        <dbReference type="ARBA" id="ARBA00003561"/>
    </source>
</evidence>
<feature type="active site" evidence="3">
    <location>
        <position position="121"/>
    </location>
</feature>
<feature type="active site" evidence="3">
    <location>
        <position position="124"/>
    </location>
</feature>
<dbReference type="InterPro" id="IPR008076">
    <property type="entry name" value="Cyanase"/>
</dbReference>
<sequence length="186" mass="20245">MLDLPTHCSALLLAKTLSGLTFDEIAKSIDKPEVWTTALFYGQATTDETTAAAIFDLLDGKDKSFLETYNKDYLPSGQAQLTKARLVGGLAGVGEGNMGVKGMVTRGGSIELPPKDPVLYRLYEVLIVYGYSYKALIAEKFGDGIMSAIDFRTSLERKKDPKGDRVVITLDGKFLPYSSTEAWMGA</sequence>
<keyword evidence="2 3" id="KW-0456">Lyase</keyword>
<dbReference type="Proteomes" id="UP000092666">
    <property type="component" value="Unassembled WGS sequence"/>
</dbReference>
<accession>A0A1B9H3D3</accession>
<reference evidence="6" key="2">
    <citation type="submission" date="2013-12" db="EMBL/GenBank/DDBJ databases">
        <title>Evolution of pathogenesis and genome organization in the Tremellales.</title>
        <authorList>
            <person name="Cuomo C."/>
            <person name="Litvintseva A."/>
            <person name="Heitman J."/>
            <person name="Chen Y."/>
            <person name="Sun S."/>
            <person name="Springer D."/>
            <person name="Dromer F."/>
            <person name="Young S."/>
            <person name="Zeng Q."/>
            <person name="Chapman S."/>
            <person name="Gujja S."/>
            <person name="Saif S."/>
            <person name="Birren B."/>
        </authorList>
    </citation>
    <scope>NUCLEOTIDE SEQUENCE [LARGE SCALE GENOMIC DNA]</scope>
    <source>
        <strain evidence="6">BCC8398</strain>
    </source>
</reference>
<evidence type="ECO:0000313" key="6">
    <source>
        <dbReference type="Proteomes" id="UP000092666"/>
    </source>
</evidence>
<dbReference type="AlphaFoldDB" id="A0A1B9H3D3"/>
<dbReference type="InterPro" id="IPR010982">
    <property type="entry name" value="Lambda_DNA-bd_dom_sf"/>
</dbReference>
<feature type="domain" description="Cyanate lyase C-terminal" evidence="4">
    <location>
        <begin position="108"/>
        <end position="180"/>
    </location>
</feature>
<dbReference type="CDD" id="cd00559">
    <property type="entry name" value="Cyanase_C"/>
    <property type="match status" value="1"/>
</dbReference>
<dbReference type="InterPro" id="IPR003712">
    <property type="entry name" value="Cyanate_lyase_C"/>
</dbReference>
<comment type="function">
    <text evidence="1 3">Catalyzes the reaction of cyanate with bicarbonate to produce ammonia and carbon dioxide.</text>
</comment>
<dbReference type="SUPFAM" id="SSF47413">
    <property type="entry name" value="lambda repressor-like DNA-binding domains"/>
    <property type="match status" value="1"/>
</dbReference>
<dbReference type="GO" id="GO:0003677">
    <property type="term" value="F:DNA binding"/>
    <property type="evidence" value="ECO:0007669"/>
    <property type="project" value="InterPro"/>
</dbReference>
<proteinExistence type="inferred from homology"/>
<dbReference type="EMBL" id="KV700122">
    <property type="protein sequence ID" value="OCF37760.1"/>
    <property type="molecule type" value="Genomic_DNA"/>
</dbReference>
<dbReference type="Gene3D" id="3.30.1160.10">
    <property type="entry name" value="Cyanate lyase, C-terminal domain"/>
    <property type="match status" value="1"/>
</dbReference>
<dbReference type="SUPFAM" id="SSF55234">
    <property type="entry name" value="Cyanase C-terminal domain"/>
    <property type="match status" value="1"/>
</dbReference>
<dbReference type="PRINTS" id="PR01693">
    <property type="entry name" value="CYANASE"/>
</dbReference>
<dbReference type="PANTHER" id="PTHR34186">
    <property type="entry name" value="CYANATE HYDRATASE"/>
    <property type="match status" value="1"/>
</dbReference>
<dbReference type="InterPro" id="IPR036581">
    <property type="entry name" value="Cyanate_lyase_C_sf"/>
</dbReference>
<reference evidence="5 6" key="1">
    <citation type="submission" date="2013-07" db="EMBL/GenBank/DDBJ databases">
        <title>The Genome Sequence of Cryptococcus heveanensis BCC8398.</title>
        <authorList>
            <consortium name="The Broad Institute Genome Sequencing Platform"/>
            <person name="Cuomo C."/>
            <person name="Litvintseva A."/>
            <person name="Chen Y."/>
            <person name="Heitman J."/>
            <person name="Sun S."/>
            <person name="Springer D."/>
            <person name="Dromer F."/>
            <person name="Young S.K."/>
            <person name="Zeng Q."/>
            <person name="Gargeya S."/>
            <person name="Fitzgerald M."/>
            <person name="Abouelleil A."/>
            <person name="Alvarado L."/>
            <person name="Berlin A.M."/>
            <person name="Chapman S.B."/>
            <person name="Dewar J."/>
            <person name="Goldberg J."/>
            <person name="Griggs A."/>
            <person name="Gujja S."/>
            <person name="Hansen M."/>
            <person name="Howarth C."/>
            <person name="Imamovic A."/>
            <person name="Larimer J."/>
            <person name="McCowan C."/>
            <person name="Murphy C."/>
            <person name="Pearson M."/>
            <person name="Priest M."/>
            <person name="Roberts A."/>
            <person name="Saif S."/>
            <person name="Shea T."/>
            <person name="Sykes S."/>
            <person name="Wortman J."/>
            <person name="Nusbaum C."/>
            <person name="Birren B."/>
        </authorList>
    </citation>
    <scope>NUCLEOTIDE SEQUENCE [LARGE SCALE GENOMIC DNA]</scope>
    <source>
        <strain evidence="5 6">BCC8398</strain>
    </source>
</reference>
<evidence type="ECO:0000256" key="3">
    <source>
        <dbReference type="HAMAP-Rule" id="MF_03139"/>
    </source>
</evidence>
<dbReference type="EC" id="4.2.1.104" evidence="3"/>
<dbReference type="OrthoDB" id="10019422at2759"/>